<dbReference type="EMBL" id="LIAE01007147">
    <property type="protein sequence ID" value="PAV81663.1"/>
    <property type="molecule type" value="Genomic_DNA"/>
</dbReference>
<evidence type="ECO:0000259" key="1">
    <source>
        <dbReference type="PROSITE" id="PS50181"/>
    </source>
</evidence>
<dbReference type="AlphaFoldDB" id="A0A2A2L686"/>
<keyword evidence="3" id="KW-1185">Reference proteome</keyword>
<dbReference type="PROSITE" id="PS50181">
    <property type="entry name" value="FBOX"/>
    <property type="match status" value="1"/>
</dbReference>
<organism evidence="2 3">
    <name type="scientific">Diploscapter pachys</name>
    <dbReference type="NCBI Taxonomy" id="2018661"/>
    <lineage>
        <taxon>Eukaryota</taxon>
        <taxon>Metazoa</taxon>
        <taxon>Ecdysozoa</taxon>
        <taxon>Nematoda</taxon>
        <taxon>Chromadorea</taxon>
        <taxon>Rhabditida</taxon>
        <taxon>Rhabditina</taxon>
        <taxon>Rhabditomorpha</taxon>
        <taxon>Rhabditoidea</taxon>
        <taxon>Rhabditidae</taxon>
        <taxon>Diploscapter</taxon>
    </lineage>
</organism>
<dbReference type="InterPro" id="IPR036047">
    <property type="entry name" value="F-box-like_dom_sf"/>
</dbReference>
<gene>
    <name evidence="2" type="ORF">WR25_05556</name>
</gene>
<comment type="caution">
    <text evidence="2">The sequence shown here is derived from an EMBL/GenBank/DDBJ whole genome shotgun (WGS) entry which is preliminary data.</text>
</comment>
<reference evidence="2 3" key="1">
    <citation type="journal article" date="2017" name="Curr. Biol.">
        <title>Genome architecture and evolution of a unichromosomal asexual nematode.</title>
        <authorList>
            <person name="Fradin H."/>
            <person name="Zegar C."/>
            <person name="Gutwein M."/>
            <person name="Lucas J."/>
            <person name="Kovtun M."/>
            <person name="Corcoran D."/>
            <person name="Baugh L.R."/>
            <person name="Kiontke K."/>
            <person name="Gunsalus K."/>
            <person name="Fitch D.H."/>
            <person name="Piano F."/>
        </authorList>
    </citation>
    <scope>NUCLEOTIDE SEQUENCE [LARGE SCALE GENOMIC DNA]</scope>
    <source>
        <strain evidence="2">PF1309</strain>
    </source>
</reference>
<dbReference type="OrthoDB" id="45365at2759"/>
<dbReference type="SUPFAM" id="SSF81383">
    <property type="entry name" value="F-box domain"/>
    <property type="match status" value="1"/>
</dbReference>
<dbReference type="InterPro" id="IPR001810">
    <property type="entry name" value="F-box_dom"/>
</dbReference>
<evidence type="ECO:0000313" key="3">
    <source>
        <dbReference type="Proteomes" id="UP000218231"/>
    </source>
</evidence>
<evidence type="ECO:0000313" key="2">
    <source>
        <dbReference type="EMBL" id="PAV81663.1"/>
    </source>
</evidence>
<accession>A0A2A2L686</accession>
<feature type="domain" description="F-box" evidence="1">
    <location>
        <begin position="1"/>
        <end position="47"/>
    </location>
</feature>
<name>A0A2A2L686_9BILA</name>
<sequence>MLSLLPTELLLSILRYLPFKDMEQLVWSNRRLMQIARCHFRLSFSKRKLIHAIDIQPCTVQKNILSLQVTWNLTKYCYHHLAIKSQIRDSRERRRFHKEDEKVFLLLQEYYRYCHLQLNNYIRFIDWKTFARLHGFDEEPIVEMHWLMGRINVQKLLLESMDRYQFWRMLEVIESARTVTQENSIQSYKLQFFECDRKRFQSSLFMKNEIKVFEIKASLLTPELLLVPQYMNAKWTLYDLPSSQFVLLSSLPTERIVVRGGSMSVRQFMQNLLLAAPVKRRWHFSNIRNEDDQLGWDSIGDLLRSNKLIHWTGALLNDMGVRFKVQTHDLSYYQTMHLEIIHNRPDLLELNIY</sequence>
<dbReference type="Proteomes" id="UP000218231">
    <property type="component" value="Unassembled WGS sequence"/>
</dbReference>
<protein>
    <recommendedName>
        <fullName evidence="1">F-box domain-containing protein</fullName>
    </recommendedName>
</protein>
<proteinExistence type="predicted"/>